<dbReference type="CDD" id="cd01335">
    <property type="entry name" value="Radical_SAM"/>
    <property type="match status" value="1"/>
</dbReference>
<feature type="binding site" evidence="11">
    <location>
        <position position="92"/>
    </location>
    <ligand>
        <name>GTP</name>
        <dbReference type="ChEBI" id="CHEBI:37565"/>
    </ligand>
</feature>
<keyword evidence="8 11" id="KW-0501">Molybdenum cofactor biosynthesis</keyword>
<feature type="binding site" evidence="11">
    <location>
        <position position="66"/>
    </location>
    <ligand>
        <name>S-adenosyl-L-methionine</name>
        <dbReference type="ChEBI" id="CHEBI:59789"/>
    </ligand>
</feature>
<feature type="binding site" evidence="11">
    <location>
        <position position="15"/>
    </location>
    <ligand>
        <name>GTP</name>
        <dbReference type="ChEBI" id="CHEBI:37565"/>
    </ligand>
</feature>
<dbReference type="SUPFAM" id="SSF102114">
    <property type="entry name" value="Radical SAM enzymes"/>
    <property type="match status" value="1"/>
</dbReference>
<comment type="caution">
    <text evidence="11">Lacks conserved residue(s) required for the propagation of feature annotation.</text>
</comment>
<dbReference type="GO" id="GO:1904047">
    <property type="term" value="F:S-adenosyl-L-methionine binding"/>
    <property type="evidence" value="ECO:0007669"/>
    <property type="project" value="UniProtKB-UniRule"/>
</dbReference>
<evidence type="ECO:0000256" key="6">
    <source>
        <dbReference type="ARBA" id="ARBA00023014"/>
    </source>
</evidence>
<dbReference type="SFLD" id="SFLDG01067">
    <property type="entry name" value="SPASM/twitch_domain_containing"/>
    <property type="match status" value="1"/>
</dbReference>
<dbReference type="GO" id="GO:0061799">
    <property type="term" value="F:cyclic pyranopterin monophosphate synthase activity"/>
    <property type="evidence" value="ECO:0007669"/>
    <property type="project" value="TreeGrafter"/>
</dbReference>
<proteinExistence type="inferred from homology"/>
<feature type="binding site" evidence="11">
    <location>
        <position position="155"/>
    </location>
    <ligand>
        <name>GTP</name>
        <dbReference type="ChEBI" id="CHEBI:37565"/>
    </ligand>
</feature>
<dbReference type="InterPro" id="IPR007197">
    <property type="entry name" value="rSAM"/>
</dbReference>
<dbReference type="InterPro" id="IPR040064">
    <property type="entry name" value="MoaA-like"/>
</dbReference>
<evidence type="ECO:0000256" key="11">
    <source>
        <dbReference type="HAMAP-Rule" id="MF_01225"/>
    </source>
</evidence>
<comment type="similarity">
    <text evidence="11">Belongs to the radical SAM superfamily. MoaA family.</text>
</comment>
<feature type="binding site" evidence="11">
    <location>
        <position position="116"/>
    </location>
    <ligand>
        <name>S-adenosyl-L-methionine</name>
        <dbReference type="ChEBI" id="CHEBI:59789"/>
    </ligand>
</feature>
<keyword evidence="2 11" id="KW-0949">S-adenosyl-L-methionine</keyword>
<keyword evidence="5 11" id="KW-0408">Iron</keyword>
<feature type="binding site" evidence="11">
    <location>
        <position position="252"/>
    </location>
    <ligand>
        <name>[4Fe-4S] cluster</name>
        <dbReference type="ChEBI" id="CHEBI:49883"/>
        <label>2</label>
        <note>4Fe-4S-substrate</note>
    </ligand>
</feature>
<evidence type="ECO:0000256" key="7">
    <source>
        <dbReference type="ARBA" id="ARBA00023134"/>
    </source>
</evidence>
<comment type="catalytic activity">
    <reaction evidence="10 11">
        <text>GTP + AH2 + S-adenosyl-L-methionine = (8S)-3',8-cyclo-7,8-dihydroguanosine 5'-triphosphate + 5'-deoxyadenosine + L-methionine + A + H(+)</text>
        <dbReference type="Rhea" id="RHEA:49576"/>
        <dbReference type="ChEBI" id="CHEBI:13193"/>
        <dbReference type="ChEBI" id="CHEBI:15378"/>
        <dbReference type="ChEBI" id="CHEBI:17319"/>
        <dbReference type="ChEBI" id="CHEBI:17499"/>
        <dbReference type="ChEBI" id="CHEBI:37565"/>
        <dbReference type="ChEBI" id="CHEBI:57844"/>
        <dbReference type="ChEBI" id="CHEBI:59789"/>
        <dbReference type="ChEBI" id="CHEBI:131766"/>
        <dbReference type="EC" id="4.1.99.22"/>
    </reaction>
</comment>
<keyword evidence="7 11" id="KW-0342">GTP-binding</keyword>
<dbReference type="HOGENOM" id="CLU_009273_0_1_2"/>
<dbReference type="RefSeq" id="WP_012186711.1">
    <property type="nucleotide sequence ID" value="NC_009954.1"/>
</dbReference>
<dbReference type="GO" id="GO:0005525">
    <property type="term" value="F:GTP binding"/>
    <property type="evidence" value="ECO:0007669"/>
    <property type="project" value="UniProtKB-UniRule"/>
</dbReference>
<dbReference type="OrthoDB" id="6925at2157"/>
<dbReference type="KEGG" id="cma:Cmaq_1669"/>
<dbReference type="GO" id="GO:0051539">
    <property type="term" value="F:4 iron, 4 sulfur cluster binding"/>
    <property type="evidence" value="ECO:0007669"/>
    <property type="project" value="UniProtKB-UniRule"/>
</dbReference>
<evidence type="ECO:0000256" key="1">
    <source>
        <dbReference type="ARBA" id="ARBA00022485"/>
    </source>
</evidence>
<organism evidence="13 14">
    <name type="scientific">Caldivirga maquilingensis (strain ATCC 700844 / DSM 13496 / JCM 10307 / IC-167)</name>
    <dbReference type="NCBI Taxonomy" id="397948"/>
    <lineage>
        <taxon>Archaea</taxon>
        <taxon>Thermoproteota</taxon>
        <taxon>Thermoprotei</taxon>
        <taxon>Thermoproteales</taxon>
        <taxon>Thermoproteaceae</taxon>
        <taxon>Caldivirga</taxon>
    </lineage>
</organism>
<dbReference type="HAMAP" id="MF_01225_A">
    <property type="entry name" value="MoaA_A"/>
    <property type="match status" value="1"/>
</dbReference>
<comment type="cofactor">
    <cofactor evidence="11">
        <name>[4Fe-4S] cluster</name>
        <dbReference type="ChEBI" id="CHEBI:49883"/>
    </cofactor>
    <text evidence="11">Binds 2 [4Fe-4S] clusters. Binds 1 [4Fe-4S] cluster coordinated with 3 cysteines and an exchangeable S-adenosyl-L-methionine and 1 [4Fe-4S] cluster coordinated with 3 cysteines and the GTP-derived substrate.</text>
</comment>
<keyword evidence="9 11" id="KW-0456">Lyase</keyword>
<feature type="binding site" evidence="11">
    <location>
        <position position="249"/>
    </location>
    <ligand>
        <name>[4Fe-4S] cluster</name>
        <dbReference type="ChEBI" id="CHEBI:49883"/>
        <label>2</label>
        <note>4Fe-4S-substrate</note>
    </ligand>
</feature>
<feature type="binding site" evidence="11">
    <location>
        <position position="266"/>
    </location>
    <ligand>
        <name>[4Fe-4S] cluster</name>
        <dbReference type="ChEBI" id="CHEBI:49883"/>
        <label>2</label>
        <note>4Fe-4S-substrate</note>
    </ligand>
</feature>
<sequence length="321" mass="36392">MVLIDRYGRPLLKLRIVVDSECNFNCFFCHFEGQSRHVPSLTPEDIGFAAEAAMRIGVMDFKLTGGEPLLRRDIIKIIEELSLRKPKDLSLTTNGYLLGELASRLHEAGLMRLNVSLHSLKPERYAFITGTSPKVFNKVIDGLMKAKDAGFTNIKLNMVVTRVNVDEVDDLISFAAKHGFSLQLIELMPVGYGEVNFDENYVDLNTVVKQLMERGRFLGSRVDLHNRPLLSVDGVKVEVVKNYMNPSFCAGCTTMRLTSDGWLKTCLYKPPSVRVWDLIKSRDLEGLIKAFQRANELREPNFRNTDNQLRLSNIKVRLRVG</sequence>
<evidence type="ECO:0000313" key="13">
    <source>
        <dbReference type="EMBL" id="ABW02492.1"/>
    </source>
</evidence>
<dbReference type="SFLD" id="SFLDG01386">
    <property type="entry name" value="main_SPASM_domain-containing"/>
    <property type="match status" value="1"/>
</dbReference>
<dbReference type="InterPro" id="IPR050105">
    <property type="entry name" value="MoCo_biosynth_MoaA/MoaC"/>
</dbReference>
<dbReference type="Pfam" id="PF06463">
    <property type="entry name" value="Mob_synth_C"/>
    <property type="match status" value="1"/>
</dbReference>
<dbReference type="InterPro" id="IPR013785">
    <property type="entry name" value="Aldolase_TIM"/>
</dbReference>
<keyword evidence="3 11" id="KW-0479">Metal-binding</keyword>
<keyword evidence="14" id="KW-1185">Reference proteome</keyword>
<dbReference type="AlphaFoldDB" id="A8MAB5"/>
<evidence type="ECO:0000313" key="14">
    <source>
        <dbReference type="Proteomes" id="UP000001137"/>
    </source>
</evidence>
<dbReference type="GO" id="GO:0046872">
    <property type="term" value="F:metal ion binding"/>
    <property type="evidence" value="ECO:0007669"/>
    <property type="project" value="UniProtKB-KW"/>
</dbReference>
<dbReference type="Pfam" id="PF04055">
    <property type="entry name" value="Radical_SAM"/>
    <property type="match status" value="1"/>
</dbReference>
<reference evidence="13 14" key="1">
    <citation type="submission" date="2007-10" db="EMBL/GenBank/DDBJ databases">
        <title>Complete sequence of Caldivirga maquilingensis IC-167.</title>
        <authorList>
            <consortium name="US DOE Joint Genome Institute"/>
            <person name="Copeland A."/>
            <person name="Lucas S."/>
            <person name="Lapidus A."/>
            <person name="Barry K."/>
            <person name="Glavina del Rio T."/>
            <person name="Dalin E."/>
            <person name="Tice H."/>
            <person name="Pitluck S."/>
            <person name="Saunders E."/>
            <person name="Brettin T."/>
            <person name="Bruce D."/>
            <person name="Detter J.C."/>
            <person name="Han C."/>
            <person name="Schmutz J."/>
            <person name="Larimer F."/>
            <person name="Land M."/>
            <person name="Hauser L."/>
            <person name="Kyrpides N."/>
            <person name="Ivanova N."/>
            <person name="Biddle J.F."/>
            <person name="Zhang Z."/>
            <person name="Fitz-Gibbon S.T."/>
            <person name="Lowe T.M."/>
            <person name="Saltikov C."/>
            <person name="House C.H."/>
            <person name="Richardson P."/>
        </authorList>
    </citation>
    <scope>NUCLEOTIDE SEQUENCE [LARGE SCALE GENOMIC DNA]</scope>
    <source>
        <strain evidence="14">ATCC 700844 / DSM 13496 / JCM 10307 / IC-167</strain>
    </source>
</reference>
<dbReference type="EC" id="4.1.99.22" evidence="11"/>
<feature type="binding site" evidence="11">
    <location>
        <position position="29"/>
    </location>
    <ligand>
        <name>[4Fe-4S] cluster</name>
        <dbReference type="ChEBI" id="CHEBI:49883"/>
        <label>1</label>
        <note>4Fe-4S-S-AdoMet</note>
    </ligand>
</feature>
<evidence type="ECO:0000256" key="8">
    <source>
        <dbReference type="ARBA" id="ARBA00023150"/>
    </source>
</evidence>
<protein>
    <recommendedName>
        <fullName evidence="11">Probable GTP 3',8-cyclase</fullName>
        <ecNumber evidence="11">4.1.99.22</ecNumber>
    </recommendedName>
    <alternativeName>
        <fullName evidence="11">Molybdenum cofactor biosynthesis protein A</fullName>
    </alternativeName>
</protein>
<dbReference type="GO" id="GO:0061798">
    <property type="term" value="F:GTP 3',8'-cyclase activity"/>
    <property type="evidence" value="ECO:0007669"/>
    <property type="project" value="UniProtKB-UniRule"/>
</dbReference>
<feature type="domain" description="Radical SAM core" evidence="12">
    <location>
        <begin position="6"/>
        <end position="221"/>
    </location>
</feature>
<evidence type="ECO:0000256" key="9">
    <source>
        <dbReference type="ARBA" id="ARBA00023239"/>
    </source>
</evidence>
<dbReference type="GeneID" id="5708519"/>
<name>A8MAB5_CALMQ</name>
<gene>
    <name evidence="11" type="primary">moaA</name>
    <name evidence="13" type="ordered locus">Cmaq_1669</name>
</gene>
<dbReference type="InterPro" id="IPR010505">
    <property type="entry name" value="MoaA_twitch"/>
</dbReference>
<feature type="binding site" evidence="11">
    <location>
        <position position="26"/>
    </location>
    <ligand>
        <name>[4Fe-4S] cluster</name>
        <dbReference type="ChEBI" id="CHEBI:49883"/>
        <label>1</label>
        <note>4Fe-4S-S-AdoMet</note>
    </ligand>
</feature>
<feature type="binding site" evidence="11">
    <location>
        <position position="62"/>
    </location>
    <ligand>
        <name>GTP</name>
        <dbReference type="ChEBI" id="CHEBI:37565"/>
    </ligand>
</feature>
<dbReference type="STRING" id="397948.Cmaq_1669"/>
<evidence type="ECO:0000256" key="2">
    <source>
        <dbReference type="ARBA" id="ARBA00022691"/>
    </source>
</evidence>
<dbReference type="UniPathway" id="UPA00344"/>
<comment type="function">
    <text evidence="11">Catalyzes the cyclization of GTP to (8S)-3',8-cyclo-7,8-dihydroguanosine 5'-triphosphate.</text>
</comment>
<dbReference type="Gene3D" id="3.20.20.70">
    <property type="entry name" value="Aldolase class I"/>
    <property type="match status" value="1"/>
</dbReference>
<accession>A8MAB5</accession>
<dbReference type="NCBIfam" id="TIGR02668">
    <property type="entry name" value="moaA_archaeal"/>
    <property type="match status" value="1"/>
</dbReference>
<comment type="pathway">
    <text evidence="11">Cofactor biosynthesis; molybdopterin biosynthesis.</text>
</comment>
<dbReference type="SFLD" id="SFLDS00029">
    <property type="entry name" value="Radical_SAM"/>
    <property type="match status" value="1"/>
</dbReference>
<dbReference type="SMART" id="SM00729">
    <property type="entry name" value="Elp3"/>
    <property type="match status" value="1"/>
</dbReference>
<dbReference type="InterPro" id="IPR013485">
    <property type="entry name" value="MoaA_arc"/>
</dbReference>
<keyword evidence="1 11" id="KW-0004">4Fe-4S</keyword>
<dbReference type="PROSITE" id="PS51918">
    <property type="entry name" value="RADICAL_SAM"/>
    <property type="match status" value="1"/>
</dbReference>
<dbReference type="InterPro" id="IPR058240">
    <property type="entry name" value="rSAM_sf"/>
</dbReference>
<dbReference type="eggNOG" id="arCOG00930">
    <property type="taxonomic scope" value="Archaea"/>
</dbReference>
<dbReference type="EMBL" id="CP000852">
    <property type="protein sequence ID" value="ABW02492.1"/>
    <property type="molecule type" value="Genomic_DNA"/>
</dbReference>
<evidence type="ECO:0000256" key="5">
    <source>
        <dbReference type="ARBA" id="ARBA00023004"/>
    </source>
</evidence>
<evidence type="ECO:0000259" key="12">
    <source>
        <dbReference type="PROSITE" id="PS51918"/>
    </source>
</evidence>
<dbReference type="InterPro" id="IPR006638">
    <property type="entry name" value="Elp3/MiaA/NifB-like_rSAM"/>
</dbReference>
<feature type="binding site" evidence="11">
    <location>
        <position position="22"/>
    </location>
    <ligand>
        <name>[4Fe-4S] cluster</name>
        <dbReference type="ChEBI" id="CHEBI:49883"/>
        <label>1</label>
        <note>4Fe-4S-S-AdoMet</note>
    </ligand>
</feature>
<evidence type="ECO:0000256" key="4">
    <source>
        <dbReference type="ARBA" id="ARBA00022741"/>
    </source>
</evidence>
<keyword evidence="4 11" id="KW-0547">Nucleotide-binding</keyword>
<dbReference type="InterPro" id="IPR000385">
    <property type="entry name" value="MoaA_NifB_PqqE_Fe-S-bd_CS"/>
</dbReference>
<dbReference type="PANTHER" id="PTHR22960">
    <property type="entry name" value="MOLYBDOPTERIN COFACTOR SYNTHESIS PROTEIN A"/>
    <property type="match status" value="1"/>
</dbReference>
<dbReference type="GO" id="GO:0006777">
    <property type="term" value="P:Mo-molybdopterin cofactor biosynthetic process"/>
    <property type="evidence" value="ECO:0007669"/>
    <property type="project" value="UniProtKB-UniRule"/>
</dbReference>
<dbReference type="PROSITE" id="PS01305">
    <property type="entry name" value="MOAA_NIFB_PQQE"/>
    <property type="match status" value="1"/>
</dbReference>
<dbReference type="SFLD" id="SFLDG01383">
    <property type="entry name" value="cyclic_pyranopterin_phosphate"/>
    <property type="match status" value="1"/>
</dbReference>
<dbReference type="Proteomes" id="UP000001137">
    <property type="component" value="Chromosome"/>
</dbReference>
<keyword evidence="6 11" id="KW-0411">Iron-sulfur</keyword>
<evidence type="ECO:0000256" key="3">
    <source>
        <dbReference type="ARBA" id="ARBA00022723"/>
    </source>
</evidence>
<evidence type="ECO:0000256" key="10">
    <source>
        <dbReference type="ARBA" id="ARBA00048697"/>
    </source>
</evidence>
<dbReference type="PANTHER" id="PTHR22960:SF0">
    <property type="entry name" value="MOLYBDENUM COFACTOR BIOSYNTHESIS PROTEIN 1"/>
    <property type="match status" value="1"/>
</dbReference>
<dbReference type="NCBIfam" id="NF001199">
    <property type="entry name" value="PRK00164.2-1"/>
    <property type="match status" value="1"/>
</dbReference>